<evidence type="ECO:0000313" key="2">
    <source>
        <dbReference type="EMBL" id="MCG7941460.1"/>
    </source>
</evidence>
<sequence length="148" mass="17290">MFKALVKIEIEQLKSIFVLYCIWNVVLLLHSLWTFEAERLSQLFGEDAFKQYLLIYISLGFLIFFVGAILAWLSEKKNSSLASWGFIIFCGWRAIDLIWGKYTIELNQVNNITETTGWGKVVIFTLFWISLLLLELNKTLKKGRLKML</sequence>
<dbReference type="AlphaFoldDB" id="A0A9E4K9Q1"/>
<keyword evidence="1" id="KW-0472">Membrane</keyword>
<feature type="transmembrane region" description="Helical" evidence="1">
    <location>
        <begin position="119"/>
        <end position="137"/>
    </location>
</feature>
<proteinExistence type="predicted"/>
<evidence type="ECO:0000256" key="1">
    <source>
        <dbReference type="SAM" id="Phobius"/>
    </source>
</evidence>
<accession>A0A9E4K9Q1</accession>
<keyword evidence="1" id="KW-1133">Transmembrane helix</keyword>
<keyword evidence="1" id="KW-0812">Transmembrane</keyword>
<reference evidence="2" key="1">
    <citation type="journal article" date="2021" name="Proc. Natl. Acad. Sci. U.S.A.">
        <title>Global biogeography of chemosynthetic symbionts reveals both localized and globally distributed symbiont groups. .</title>
        <authorList>
            <person name="Osvatic J.T."/>
            <person name="Wilkins L.G.E."/>
            <person name="Leibrecht L."/>
            <person name="Leray M."/>
            <person name="Zauner S."/>
            <person name="Polzin J."/>
            <person name="Camacho Y."/>
            <person name="Gros O."/>
            <person name="van Gils J.A."/>
            <person name="Eisen J.A."/>
            <person name="Petersen J.M."/>
            <person name="Yuen B."/>
        </authorList>
    </citation>
    <scope>NUCLEOTIDE SEQUENCE</scope>
    <source>
        <strain evidence="2">MAGL173</strain>
    </source>
</reference>
<evidence type="ECO:0000313" key="3">
    <source>
        <dbReference type="Proteomes" id="UP000886687"/>
    </source>
</evidence>
<dbReference type="Proteomes" id="UP000886687">
    <property type="component" value="Unassembled WGS sequence"/>
</dbReference>
<feature type="transmembrane region" description="Helical" evidence="1">
    <location>
        <begin position="12"/>
        <end position="33"/>
    </location>
</feature>
<protein>
    <submittedName>
        <fullName evidence="2">Uncharacterized protein</fullName>
    </submittedName>
</protein>
<feature type="transmembrane region" description="Helical" evidence="1">
    <location>
        <begin position="53"/>
        <end position="74"/>
    </location>
</feature>
<dbReference type="EMBL" id="JAEPDI010000044">
    <property type="protein sequence ID" value="MCG7941460.1"/>
    <property type="molecule type" value="Genomic_DNA"/>
</dbReference>
<name>A0A9E4K9Q1_9GAMM</name>
<gene>
    <name evidence="2" type="ORF">JAZ04_21735</name>
</gene>
<feature type="transmembrane region" description="Helical" evidence="1">
    <location>
        <begin position="81"/>
        <end position="99"/>
    </location>
</feature>
<organism evidence="2 3">
    <name type="scientific">Candidatus Thiodiazotropha lotti</name>
    <dbReference type="NCBI Taxonomy" id="2792787"/>
    <lineage>
        <taxon>Bacteria</taxon>
        <taxon>Pseudomonadati</taxon>
        <taxon>Pseudomonadota</taxon>
        <taxon>Gammaproteobacteria</taxon>
        <taxon>Chromatiales</taxon>
        <taxon>Sedimenticolaceae</taxon>
        <taxon>Candidatus Thiodiazotropha</taxon>
    </lineage>
</organism>
<comment type="caution">
    <text evidence="2">The sequence shown here is derived from an EMBL/GenBank/DDBJ whole genome shotgun (WGS) entry which is preliminary data.</text>
</comment>